<protein>
    <submittedName>
        <fullName evidence="2">Uncharacterized protein</fullName>
    </submittedName>
</protein>
<evidence type="ECO:0000313" key="2">
    <source>
        <dbReference type="EMBL" id="MBB2169877.1"/>
    </source>
</evidence>
<dbReference type="Proteomes" id="UP000559860">
    <property type="component" value="Unassembled WGS sequence"/>
</dbReference>
<organism evidence="2 3">
    <name type="scientific">Gluconacetobacter aggeris</name>
    <dbReference type="NCBI Taxonomy" id="1286186"/>
    <lineage>
        <taxon>Bacteria</taxon>
        <taxon>Pseudomonadati</taxon>
        <taxon>Pseudomonadota</taxon>
        <taxon>Alphaproteobacteria</taxon>
        <taxon>Acetobacterales</taxon>
        <taxon>Acetobacteraceae</taxon>
        <taxon>Gluconacetobacter</taxon>
    </lineage>
</organism>
<evidence type="ECO:0000313" key="3">
    <source>
        <dbReference type="Proteomes" id="UP000559860"/>
    </source>
</evidence>
<evidence type="ECO:0000256" key="1">
    <source>
        <dbReference type="SAM" id="SignalP"/>
    </source>
</evidence>
<comment type="caution">
    <text evidence="2">The sequence shown here is derived from an EMBL/GenBank/DDBJ whole genome shotgun (WGS) entry which is preliminary data.</text>
</comment>
<reference evidence="2 3" key="1">
    <citation type="submission" date="2020-04" db="EMBL/GenBank/DDBJ databases">
        <title>Description of novel Gluconacetobacter.</title>
        <authorList>
            <person name="Sombolestani A."/>
        </authorList>
    </citation>
    <scope>NUCLEOTIDE SEQUENCE [LARGE SCALE GENOMIC DNA]</scope>
    <source>
        <strain evidence="2 3">LMG 27801</strain>
    </source>
</reference>
<dbReference type="EMBL" id="JABEQD010000014">
    <property type="protein sequence ID" value="MBB2169877.1"/>
    <property type="molecule type" value="Genomic_DNA"/>
</dbReference>
<dbReference type="RefSeq" id="WP_182987362.1">
    <property type="nucleotide sequence ID" value="NZ_JABEQD010000014.1"/>
</dbReference>
<sequence length="201" mass="20424">MKRILLMLAGMLVLAPYAAGPARAQMVGPVGHGEIPSCPDSGGSHLNYVPASGSFACGTTGVPWVGAMVSLSADAAMAATGGSFVQMKVWNSEILDTSSFWSAGTPGQFTIPAGVSRVRVALSIAQSGIGSNQFLVYRNGVRVAGSFRISVPAGYNNDGVTGMSGVIPVSAGDAISVSYASAAAFTLSADVSTWFQIEAVQ</sequence>
<keyword evidence="1" id="KW-0732">Signal</keyword>
<keyword evidence="3" id="KW-1185">Reference proteome</keyword>
<accession>A0A7W4IW67</accession>
<feature type="chain" id="PRO_5031569992" evidence="1">
    <location>
        <begin position="25"/>
        <end position="201"/>
    </location>
</feature>
<dbReference type="AlphaFoldDB" id="A0A7W4IW67"/>
<gene>
    <name evidence="2" type="ORF">HLH36_16255</name>
</gene>
<proteinExistence type="predicted"/>
<name>A0A7W4IW67_9PROT</name>
<feature type="signal peptide" evidence="1">
    <location>
        <begin position="1"/>
        <end position="24"/>
    </location>
</feature>